<dbReference type="EMBL" id="LFYR01001565">
    <property type="protein sequence ID" value="KMZ60863.1"/>
    <property type="molecule type" value="Genomic_DNA"/>
</dbReference>
<dbReference type="AlphaFoldDB" id="A0A0K9NW38"/>
<reference evidence="3" key="1">
    <citation type="journal article" date="2016" name="Nature">
        <title>The genome of the seagrass Zostera marina reveals angiosperm adaptation to the sea.</title>
        <authorList>
            <person name="Olsen J.L."/>
            <person name="Rouze P."/>
            <person name="Verhelst B."/>
            <person name="Lin Y.-C."/>
            <person name="Bayer T."/>
            <person name="Collen J."/>
            <person name="Dattolo E."/>
            <person name="De Paoli E."/>
            <person name="Dittami S."/>
            <person name="Maumus F."/>
            <person name="Michel G."/>
            <person name="Kersting A."/>
            <person name="Lauritano C."/>
            <person name="Lohaus R."/>
            <person name="Toepel M."/>
            <person name="Tonon T."/>
            <person name="Vanneste K."/>
            <person name="Amirebrahimi M."/>
            <person name="Brakel J."/>
            <person name="Bostroem C."/>
            <person name="Chovatia M."/>
            <person name="Grimwood J."/>
            <person name="Jenkins J.W."/>
            <person name="Jueterbock A."/>
            <person name="Mraz A."/>
            <person name="Stam W.T."/>
            <person name="Tice H."/>
            <person name="Bornberg-Bauer E."/>
            <person name="Green P.J."/>
            <person name="Pearson G.A."/>
            <person name="Procaccini G."/>
            <person name="Duarte C.M."/>
            <person name="Schmutz J."/>
            <person name="Reusch T.B.H."/>
            <person name="Van de Peer Y."/>
        </authorList>
    </citation>
    <scope>NUCLEOTIDE SEQUENCE [LARGE SCALE GENOMIC DNA]</scope>
    <source>
        <strain evidence="3">cv. Finnish</strain>
    </source>
</reference>
<proteinExistence type="inferred from homology"/>
<accession>A0A0K9NW38</accession>
<evidence type="ECO:0000313" key="3">
    <source>
        <dbReference type="Proteomes" id="UP000036987"/>
    </source>
</evidence>
<dbReference type="GO" id="GO:0003746">
    <property type="term" value="F:translation elongation factor activity"/>
    <property type="evidence" value="ECO:0007669"/>
    <property type="project" value="UniProtKB-KW"/>
</dbReference>
<evidence type="ECO:0000256" key="1">
    <source>
        <dbReference type="ARBA" id="ARBA00009737"/>
    </source>
</evidence>
<sequence length="241" mass="26955">MADLQNKEEDSEVVVNEAEENLKYMWIVKATAIRTLICFSKVYDFAKDNSGALKPGVQSVEGAVKTVIGPLYQKVHGFPNQLLKFVDRKVDDSITKLGYYTPAVVRQAYTMVQEAPALARSMSDEVHQKGVMNTASGLAKVAVTKLEPTTTKLYCKYEPVAEQYAVSIWKSLNKLPVFPQLAQIVVPTATHWSEKYNGAVRYGREKDYTIASYLPPVPMERLGKVFRFPIPAEEVTVSARD</sequence>
<keyword evidence="3" id="KW-1185">Reference proteome</keyword>
<dbReference type="Proteomes" id="UP000036987">
    <property type="component" value="Unassembled WGS sequence"/>
</dbReference>
<comment type="similarity">
    <text evidence="1">Belongs to the REF/SRPP family.</text>
</comment>
<protein>
    <submittedName>
        <fullName evidence="2">Rubber elongation factor protein (REF)</fullName>
    </submittedName>
</protein>
<dbReference type="InterPro" id="IPR008802">
    <property type="entry name" value="REF"/>
</dbReference>
<dbReference type="PANTHER" id="PTHR33732">
    <property type="entry name" value="REF/SRPP-LIKE PROTEIN OS05G0151300/LOC_OS05G05940"/>
    <property type="match status" value="1"/>
</dbReference>
<dbReference type="OrthoDB" id="1905464at2759"/>
<organism evidence="2 3">
    <name type="scientific">Zostera marina</name>
    <name type="common">Eelgrass</name>
    <dbReference type="NCBI Taxonomy" id="29655"/>
    <lineage>
        <taxon>Eukaryota</taxon>
        <taxon>Viridiplantae</taxon>
        <taxon>Streptophyta</taxon>
        <taxon>Embryophyta</taxon>
        <taxon>Tracheophyta</taxon>
        <taxon>Spermatophyta</taxon>
        <taxon>Magnoliopsida</taxon>
        <taxon>Liliopsida</taxon>
        <taxon>Zosteraceae</taxon>
        <taxon>Zostera</taxon>
    </lineage>
</organism>
<comment type="caution">
    <text evidence="2">The sequence shown here is derived from an EMBL/GenBank/DDBJ whole genome shotgun (WGS) entry which is preliminary data.</text>
</comment>
<gene>
    <name evidence="2" type="ORF">ZOSMA_56G00940</name>
</gene>
<name>A0A0K9NW38_ZOSMR</name>
<dbReference type="Pfam" id="PF05755">
    <property type="entry name" value="REF"/>
    <property type="match status" value="1"/>
</dbReference>
<dbReference type="PANTHER" id="PTHR33732:SF3">
    <property type="entry name" value="OS07G0671800 PROTEIN"/>
    <property type="match status" value="1"/>
</dbReference>
<dbReference type="OMA" id="LSPFECH"/>
<evidence type="ECO:0000313" key="2">
    <source>
        <dbReference type="EMBL" id="KMZ60863.1"/>
    </source>
</evidence>
<keyword evidence="2" id="KW-0251">Elongation factor</keyword>
<keyword evidence="2" id="KW-0648">Protein biosynthesis</keyword>